<keyword evidence="2" id="KW-1185">Reference proteome</keyword>
<dbReference type="Proteomes" id="UP001454036">
    <property type="component" value="Unassembled WGS sequence"/>
</dbReference>
<reference evidence="1 2" key="1">
    <citation type="submission" date="2024-01" db="EMBL/GenBank/DDBJ databases">
        <title>The complete chloroplast genome sequence of Lithospermum erythrorhizon: insights into the phylogenetic relationship among Boraginaceae species and the maternal lineages of purple gromwells.</title>
        <authorList>
            <person name="Okada T."/>
            <person name="Watanabe K."/>
        </authorList>
    </citation>
    <scope>NUCLEOTIDE SEQUENCE [LARGE SCALE GENOMIC DNA]</scope>
</reference>
<proteinExistence type="predicted"/>
<gene>
    <name evidence="1" type="ORF">LIER_31296</name>
</gene>
<name>A0AAV3RTR1_LITER</name>
<organism evidence="1 2">
    <name type="scientific">Lithospermum erythrorhizon</name>
    <name type="common">Purple gromwell</name>
    <name type="synonym">Lithospermum officinale var. erythrorhizon</name>
    <dbReference type="NCBI Taxonomy" id="34254"/>
    <lineage>
        <taxon>Eukaryota</taxon>
        <taxon>Viridiplantae</taxon>
        <taxon>Streptophyta</taxon>
        <taxon>Embryophyta</taxon>
        <taxon>Tracheophyta</taxon>
        <taxon>Spermatophyta</taxon>
        <taxon>Magnoliopsida</taxon>
        <taxon>eudicotyledons</taxon>
        <taxon>Gunneridae</taxon>
        <taxon>Pentapetalae</taxon>
        <taxon>asterids</taxon>
        <taxon>lamiids</taxon>
        <taxon>Boraginales</taxon>
        <taxon>Boraginaceae</taxon>
        <taxon>Boraginoideae</taxon>
        <taxon>Lithospermeae</taxon>
        <taxon>Lithospermum</taxon>
    </lineage>
</organism>
<evidence type="ECO:0000313" key="1">
    <source>
        <dbReference type="EMBL" id="GAA0183975.1"/>
    </source>
</evidence>
<comment type="caution">
    <text evidence="1">The sequence shown here is derived from an EMBL/GenBank/DDBJ whole genome shotgun (WGS) entry which is preliminary data.</text>
</comment>
<sequence>MLVDTGSSVDILYLGAYDRLGLHSRRSHENFDDKRIFHDSDGLIGRPILTALRAIVSPLHLKMKFPTMGGVGKASGD</sequence>
<dbReference type="AlphaFoldDB" id="A0AAV3RTR1"/>
<protein>
    <recommendedName>
        <fullName evidence="3">Peptidase A2 domain-containing protein</fullName>
    </recommendedName>
</protein>
<evidence type="ECO:0000313" key="2">
    <source>
        <dbReference type="Proteomes" id="UP001454036"/>
    </source>
</evidence>
<accession>A0AAV3RTR1</accession>
<evidence type="ECO:0008006" key="3">
    <source>
        <dbReference type="Google" id="ProtNLM"/>
    </source>
</evidence>
<dbReference type="EMBL" id="BAABME010011569">
    <property type="protein sequence ID" value="GAA0183975.1"/>
    <property type="molecule type" value="Genomic_DNA"/>
</dbReference>